<keyword evidence="3 7" id="KW-0813">Transport</keyword>
<evidence type="ECO:0000256" key="5">
    <source>
        <dbReference type="ARBA" id="ARBA00022989"/>
    </source>
</evidence>
<dbReference type="KEGG" id="opa:HPODL_03224"/>
<gene>
    <name evidence="11" type="ORF">HPODL_03224</name>
</gene>
<reference evidence="11 12" key="1">
    <citation type="journal article" date="2013" name="BMC Genomics">
        <title>Genome sequence and analysis of methylotrophic yeast Hansenula polymorpha DL1.</title>
        <authorList>
            <person name="Ravin N.V."/>
            <person name="Eldarov M.A."/>
            <person name="Kadnikov V.V."/>
            <person name="Beletsky A.V."/>
            <person name="Schneider J."/>
            <person name="Mardanova E.S."/>
            <person name="Smekalova E.M."/>
            <person name="Zvereva M.I."/>
            <person name="Dontsova O.A."/>
            <person name="Mardanov A.V."/>
            <person name="Skryabin K.G."/>
        </authorList>
    </citation>
    <scope>NUCLEOTIDE SEQUENCE [LARGE SCALE GENOMIC DNA]</scope>
    <source>
        <strain evidence="12">ATCC 26012 / BCRC 20466 / JCM 22074 / NRRL Y-7560 / DL-1</strain>
    </source>
</reference>
<dbReference type="InterPro" id="IPR020846">
    <property type="entry name" value="MFS_dom"/>
</dbReference>
<accession>W1Q869</accession>
<organism evidence="11 12">
    <name type="scientific">Ogataea parapolymorpha (strain ATCC 26012 / BCRC 20466 / JCM 22074 / NRRL Y-7560 / DL-1)</name>
    <name type="common">Yeast</name>
    <name type="synonym">Hansenula polymorpha</name>
    <dbReference type="NCBI Taxonomy" id="871575"/>
    <lineage>
        <taxon>Eukaryota</taxon>
        <taxon>Fungi</taxon>
        <taxon>Dikarya</taxon>
        <taxon>Ascomycota</taxon>
        <taxon>Saccharomycotina</taxon>
        <taxon>Pichiomycetes</taxon>
        <taxon>Pichiales</taxon>
        <taxon>Pichiaceae</taxon>
        <taxon>Ogataea</taxon>
    </lineage>
</organism>
<evidence type="ECO:0000256" key="9">
    <source>
        <dbReference type="SAM" id="Phobius"/>
    </source>
</evidence>
<keyword evidence="5 9" id="KW-1133">Transmembrane helix</keyword>
<protein>
    <submittedName>
        <fullName evidence="11">Hexose transporter</fullName>
    </submittedName>
</protein>
<dbReference type="GO" id="GO:0005886">
    <property type="term" value="C:plasma membrane"/>
    <property type="evidence" value="ECO:0007669"/>
    <property type="project" value="TreeGrafter"/>
</dbReference>
<evidence type="ECO:0000256" key="3">
    <source>
        <dbReference type="ARBA" id="ARBA00022448"/>
    </source>
</evidence>
<evidence type="ECO:0000313" key="11">
    <source>
        <dbReference type="EMBL" id="ESW96609.1"/>
    </source>
</evidence>
<keyword evidence="4 9" id="KW-0812">Transmembrane</keyword>
<evidence type="ECO:0000256" key="6">
    <source>
        <dbReference type="ARBA" id="ARBA00023136"/>
    </source>
</evidence>
<evidence type="ECO:0000256" key="4">
    <source>
        <dbReference type="ARBA" id="ARBA00022692"/>
    </source>
</evidence>
<comment type="similarity">
    <text evidence="2 7">Belongs to the major facilitator superfamily. Sugar transporter (TC 2.A.1.1) family.</text>
</comment>
<evidence type="ECO:0000256" key="1">
    <source>
        <dbReference type="ARBA" id="ARBA00004141"/>
    </source>
</evidence>
<feature type="transmembrane region" description="Helical" evidence="9">
    <location>
        <begin position="460"/>
        <end position="484"/>
    </location>
</feature>
<dbReference type="SUPFAM" id="SSF103473">
    <property type="entry name" value="MFS general substrate transporter"/>
    <property type="match status" value="1"/>
</dbReference>
<dbReference type="Gene3D" id="1.20.1250.20">
    <property type="entry name" value="MFS general substrate transporter like domains"/>
    <property type="match status" value="1"/>
</dbReference>
<feature type="transmembrane region" description="Helical" evidence="9">
    <location>
        <begin position="435"/>
        <end position="454"/>
    </location>
</feature>
<feature type="region of interest" description="Disordered" evidence="8">
    <location>
        <begin position="1"/>
        <end position="32"/>
    </location>
</feature>
<evidence type="ECO:0000256" key="7">
    <source>
        <dbReference type="RuleBase" id="RU003346"/>
    </source>
</evidence>
<dbReference type="PROSITE" id="PS00217">
    <property type="entry name" value="SUGAR_TRANSPORT_2"/>
    <property type="match status" value="1"/>
</dbReference>
<feature type="transmembrane region" description="Helical" evidence="9">
    <location>
        <begin position="89"/>
        <end position="112"/>
    </location>
</feature>
<sequence length="502" mass="54935">MSEISFVPIGLPEESRRKADEPDDSPDQDDMGSTWPIIIFSSIIATGGLIFGYDIGTIGGMIDMPAFIHTFGDHRIDGQIAFHSITKGALIGISSLGGFIGGILSISLITPFGLRATIFSAGVIYAVGNLVTITASVWIQVMFGRAFNGMANGIICVTCPMLISELAPASMRGGMICIQQLLTTVGIQIGAITMYFSQSLFDNTNTLQFKVPLIQGLFWAIAVCVLIWFVPESPYWYLTSRNLVEKSKMSVARARSLGVNDPGVLRIVALMFNNHSYEDDEDANLKEKNSIRKGEPKYLLRTLTGISVLCCQQLTGINYFFFFGTTIFATIGLTNPYLVPIFFGFVNLVFSVVSLFIVDRYKRTSLLMIGSALLACFMLLFTIVSMLSKANMNVAMGVVMVSLSCGFIGVFATTWGPLSGVVVSELYPISIKVKAMSICGSMSWLVTFVMTLITPPLTEVFGFGIGFVFFFFNVTGFALVYCLVPETKGLPIERLDEIYEQR</sequence>
<feature type="transmembrane region" description="Helical" evidence="9">
    <location>
        <begin position="35"/>
        <end position="55"/>
    </location>
</feature>
<dbReference type="OMA" id="MANGIIC"/>
<dbReference type="AlphaFoldDB" id="W1Q869"/>
<keyword evidence="6 9" id="KW-0472">Membrane</keyword>
<proteinExistence type="inferred from homology"/>
<dbReference type="RefSeq" id="XP_013933039.1">
    <property type="nucleotide sequence ID" value="XM_014077564.1"/>
</dbReference>
<dbReference type="InterPro" id="IPR050360">
    <property type="entry name" value="MFS_Sugar_Transporters"/>
</dbReference>
<feature type="transmembrane region" description="Helical" evidence="9">
    <location>
        <begin position="365"/>
        <end position="388"/>
    </location>
</feature>
<evidence type="ECO:0000256" key="2">
    <source>
        <dbReference type="ARBA" id="ARBA00010992"/>
    </source>
</evidence>
<evidence type="ECO:0000313" key="12">
    <source>
        <dbReference type="Proteomes" id="UP000008673"/>
    </source>
</evidence>
<dbReference type="PANTHER" id="PTHR48022">
    <property type="entry name" value="PLASTIDIC GLUCOSE TRANSPORTER 4"/>
    <property type="match status" value="1"/>
</dbReference>
<name>W1Q869_OGAPD</name>
<dbReference type="HOGENOM" id="CLU_001265_30_1_1"/>
<dbReference type="OrthoDB" id="2241241at2759"/>
<dbReference type="eggNOG" id="KOG0254">
    <property type="taxonomic scope" value="Eukaryota"/>
</dbReference>
<feature type="transmembrane region" description="Helical" evidence="9">
    <location>
        <begin position="337"/>
        <end position="358"/>
    </location>
</feature>
<evidence type="ECO:0000256" key="8">
    <source>
        <dbReference type="SAM" id="MobiDB-lite"/>
    </source>
</evidence>
<feature type="transmembrane region" description="Helical" evidence="9">
    <location>
        <begin position="394"/>
        <end position="423"/>
    </location>
</feature>
<dbReference type="PROSITE" id="PS50850">
    <property type="entry name" value="MFS"/>
    <property type="match status" value="1"/>
</dbReference>
<evidence type="ECO:0000259" key="10">
    <source>
        <dbReference type="PROSITE" id="PS50850"/>
    </source>
</evidence>
<dbReference type="Proteomes" id="UP000008673">
    <property type="component" value="Unassembled WGS sequence"/>
</dbReference>
<feature type="transmembrane region" description="Helical" evidence="9">
    <location>
        <begin position="298"/>
        <end position="331"/>
    </location>
</feature>
<dbReference type="PRINTS" id="PR00171">
    <property type="entry name" value="SUGRTRNSPORT"/>
</dbReference>
<comment type="caution">
    <text evidence="11">The sequence shown here is derived from an EMBL/GenBank/DDBJ whole genome shotgun (WGS) entry which is preliminary data.</text>
</comment>
<dbReference type="PANTHER" id="PTHR48022:SF50">
    <property type="entry name" value="HEXOSE TRANSPORTER HXT14"/>
    <property type="match status" value="1"/>
</dbReference>
<feature type="transmembrane region" description="Helical" evidence="9">
    <location>
        <begin position="181"/>
        <end position="201"/>
    </location>
</feature>
<dbReference type="Pfam" id="PF00083">
    <property type="entry name" value="Sugar_tr"/>
    <property type="match status" value="1"/>
</dbReference>
<feature type="transmembrane region" description="Helical" evidence="9">
    <location>
        <begin position="213"/>
        <end position="231"/>
    </location>
</feature>
<feature type="compositionally biased region" description="Acidic residues" evidence="8">
    <location>
        <begin position="21"/>
        <end position="30"/>
    </location>
</feature>
<dbReference type="EMBL" id="AEOI02000010">
    <property type="protein sequence ID" value="ESW96609.1"/>
    <property type="molecule type" value="Genomic_DNA"/>
</dbReference>
<keyword evidence="12" id="KW-1185">Reference proteome</keyword>
<dbReference type="InterPro" id="IPR005829">
    <property type="entry name" value="Sugar_transporter_CS"/>
</dbReference>
<dbReference type="STRING" id="871575.W1Q869"/>
<dbReference type="NCBIfam" id="TIGR00879">
    <property type="entry name" value="SP"/>
    <property type="match status" value="1"/>
</dbReference>
<feature type="transmembrane region" description="Helical" evidence="9">
    <location>
        <begin position="118"/>
        <end position="139"/>
    </location>
</feature>
<dbReference type="InterPro" id="IPR036259">
    <property type="entry name" value="MFS_trans_sf"/>
</dbReference>
<comment type="subcellular location">
    <subcellularLocation>
        <location evidence="1">Membrane</location>
        <topology evidence="1">Multi-pass membrane protein</topology>
    </subcellularLocation>
</comment>
<dbReference type="InterPro" id="IPR003663">
    <property type="entry name" value="Sugar/inositol_transpt"/>
</dbReference>
<dbReference type="GO" id="GO:0005351">
    <property type="term" value="F:carbohydrate:proton symporter activity"/>
    <property type="evidence" value="ECO:0007669"/>
    <property type="project" value="TreeGrafter"/>
</dbReference>
<dbReference type="GeneID" id="25772665"/>
<dbReference type="InterPro" id="IPR005828">
    <property type="entry name" value="MFS_sugar_transport-like"/>
</dbReference>
<feature type="domain" description="Major facilitator superfamily (MFS) profile" evidence="10">
    <location>
        <begin position="40"/>
        <end position="488"/>
    </location>
</feature>